<dbReference type="InterPro" id="IPR010976">
    <property type="entry name" value="B-phosphoglucomutase_hydrolase"/>
</dbReference>
<dbReference type="PRINTS" id="PR00413">
    <property type="entry name" value="HADHALOGNASE"/>
</dbReference>
<dbReference type="CDD" id="cd02598">
    <property type="entry name" value="HAD_BPGM"/>
    <property type="match status" value="1"/>
</dbReference>
<comment type="cofactor">
    <cofactor evidence="4">
        <name>Mg(2+)</name>
        <dbReference type="ChEBI" id="CHEBI:18420"/>
    </cofactor>
    <text evidence="4">Binds 2 magnesium ions per subunit.</text>
</comment>
<dbReference type="AlphaFoldDB" id="V2XPC5"/>
<reference evidence="6 7" key="1">
    <citation type="submission" date="2013-06" db="EMBL/GenBank/DDBJ databases">
        <authorList>
            <person name="Weinstock G."/>
            <person name="Sodergren E."/>
            <person name="Clifton S."/>
            <person name="Fulton L."/>
            <person name="Fulton B."/>
            <person name="Courtney L."/>
            <person name="Fronick C."/>
            <person name="Harrison M."/>
            <person name="Strong C."/>
            <person name="Farmer C."/>
            <person name="Delahaunty K."/>
            <person name="Markovic C."/>
            <person name="Hall O."/>
            <person name="Minx P."/>
            <person name="Tomlinson C."/>
            <person name="Mitreva M."/>
            <person name="Nelson J."/>
            <person name="Hou S."/>
            <person name="Wollam A."/>
            <person name="Pepin K.H."/>
            <person name="Johnson M."/>
            <person name="Bhonagiri V."/>
            <person name="Nash W.E."/>
            <person name="Warren W."/>
            <person name="Chinwalla A."/>
            <person name="Mardis E.R."/>
            <person name="Wilson R.K."/>
        </authorList>
    </citation>
    <scope>NUCLEOTIDE SEQUENCE [LARGE SCALE GENOMIC DNA]</scope>
    <source>
        <strain evidence="6 7">ATCC 51271</strain>
    </source>
</reference>
<proteinExistence type="inferred from homology"/>
<dbReference type="InterPro" id="IPR010972">
    <property type="entry name" value="Beta-PGM"/>
</dbReference>
<keyword evidence="4" id="KW-0479">Metal-binding</keyword>
<evidence type="ECO:0000313" key="7">
    <source>
        <dbReference type="Proteomes" id="UP000018227"/>
    </source>
</evidence>
<dbReference type="InterPro" id="IPR023198">
    <property type="entry name" value="PGP-like_dom2"/>
</dbReference>
<feature type="binding site" evidence="4">
    <location>
        <position position="176"/>
    </location>
    <ligand>
        <name>Mg(2+)</name>
        <dbReference type="ChEBI" id="CHEBI:18420"/>
    </ligand>
</feature>
<dbReference type="RefSeq" id="WP_023353637.1">
    <property type="nucleotide sequence ID" value="NZ_KI535366.1"/>
</dbReference>
<evidence type="ECO:0000256" key="1">
    <source>
        <dbReference type="ARBA" id="ARBA00006171"/>
    </source>
</evidence>
<feature type="active site" description="Proton donor/acceptor" evidence="2">
    <location>
        <position position="15"/>
    </location>
</feature>
<sequence length="225" mass="25101">MINNKILKAVIFDLDGVVTDSAKYHYLAWKSLADELGIPFDEEYNEKLKGISRMESLELILKNGNSETKYSAFEKEKLADRKNEHYKELIKEIKPSDILPGIENFLSELKSHNIKTALASVSKNANFIIKQLQAEKYFDYIADAASVPNTKPFPDIFLVCAKNLGIQPGECIGIEDAKSGIEAIHRAGMLAVGVGTLSEMAEADLILSTKELNLNHILNKFDIKL</sequence>
<dbReference type="InterPro" id="IPR006439">
    <property type="entry name" value="HAD-SF_hydro_IA"/>
</dbReference>
<feature type="binding site" evidence="4">
    <location>
        <position position="13"/>
    </location>
    <ligand>
        <name>Mg(2+)</name>
        <dbReference type="ChEBI" id="CHEBI:18420"/>
    </ligand>
</feature>
<dbReference type="InterPro" id="IPR036412">
    <property type="entry name" value="HAD-like_sf"/>
</dbReference>
<dbReference type="NCBIfam" id="TIGR01509">
    <property type="entry name" value="HAD-SF-IA-v3"/>
    <property type="match status" value="1"/>
</dbReference>
<dbReference type="GO" id="GO:0005975">
    <property type="term" value="P:carbohydrate metabolic process"/>
    <property type="evidence" value="ECO:0007669"/>
    <property type="project" value="InterPro"/>
</dbReference>
<dbReference type="STRING" id="592026.GCWU0000282_000749"/>
<accession>V2XPC5</accession>
<comment type="similarity">
    <text evidence="1">Belongs to the HAD-like hydrolase superfamily. CbbY/CbbZ/Gph/YieH family.</text>
</comment>
<dbReference type="OrthoDB" id="9797743at2"/>
<protein>
    <submittedName>
        <fullName evidence="6">Beta-phosphoglucomutase</fullName>
    </submittedName>
</protein>
<feature type="binding site" evidence="3">
    <location>
        <begin position="48"/>
        <end position="53"/>
    </location>
    <ligand>
        <name>substrate</name>
    </ligand>
</feature>
<organism evidence="6 7">
    <name type="scientific">Catonella morbi ATCC 51271</name>
    <dbReference type="NCBI Taxonomy" id="592026"/>
    <lineage>
        <taxon>Bacteria</taxon>
        <taxon>Bacillati</taxon>
        <taxon>Bacillota</taxon>
        <taxon>Clostridia</taxon>
        <taxon>Lachnospirales</taxon>
        <taxon>Lachnospiraceae</taxon>
        <taxon>Catonella</taxon>
    </lineage>
</organism>
<keyword evidence="4" id="KW-0460">Magnesium</keyword>
<dbReference type="SFLD" id="SFLDG01135">
    <property type="entry name" value="C1.5.6:_HAD__Beta-PGM__Phospha"/>
    <property type="match status" value="1"/>
</dbReference>
<dbReference type="eggNOG" id="COG0637">
    <property type="taxonomic scope" value="Bacteria"/>
</dbReference>
<feature type="site" description="Important for catalytic activity and assists the phosphoryl transfer reaction to Asp8 by balancing charge and orienting the reacting groups" evidence="5">
    <location>
        <position position="120"/>
    </location>
</feature>
<dbReference type="SUPFAM" id="SSF56784">
    <property type="entry name" value="HAD-like"/>
    <property type="match status" value="1"/>
</dbReference>
<dbReference type="PANTHER" id="PTHR18901:SF38">
    <property type="entry name" value="PSEUDOURIDINE-5'-PHOSPHATASE"/>
    <property type="match status" value="1"/>
</dbReference>
<feature type="site" description="Important for catalytic activity and assists the phosphoryl transfer reaction to Asp8 by balancing charge and orienting the reacting groups" evidence="5">
    <location>
        <position position="151"/>
    </location>
</feature>
<evidence type="ECO:0000256" key="2">
    <source>
        <dbReference type="PIRSR" id="PIRSR610972-1"/>
    </source>
</evidence>
<feature type="binding site" evidence="4">
    <location>
        <position position="175"/>
    </location>
    <ligand>
        <name>Mg(2+)</name>
        <dbReference type="ChEBI" id="CHEBI:18420"/>
    </ligand>
</feature>
<feature type="binding site" evidence="3">
    <location>
        <position position="151"/>
    </location>
    <ligand>
        <name>substrate</name>
    </ligand>
</feature>
<name>V2XPC5_9FIRM</name>
<feature type="binding site" evidence="3">
    <location>
        <begin position="120"/>
        <end position="124"/>
    </location>
    <ligand>
        <name>substrate</name>
    </ligand>
</feature>
<evidence type="ECO:0000256" key="3">
    <source>
        <dbReference type="PIRSR" id="PIRSR610972-2"/>
    </source>
</evidence>
<evidence type="ECO:0000256" key="4">
    <source>
        <dbReference type="PIRSR" id="PIRSR610972-3"/>
    </source>
</evidence>
<feature type="binding site" evidence="3">
    <location>
        <position position="29"/>
    </location>
    <ligand>
        <name>substrate</name>
    </ligand>
</feature>
<evidence type="ECO:0000256" key="5">
    <source>
        <dbReference type="PIRSR" id="PIRSR610972-4"/>
    </source>
</evidence>
<dbReference type="Proteomes" id="UP000018227">
    <property type="component" value="Unassembled WGS sequence"/>
</dbReference>
<dbReference type="PANTHER" id="PTHR18901">
    <property type="entry name" value="2-DEOXYGLUCOSE-6-PHOSPHATE PHOSPHATASE 2"/>
    <property type="match status" value="1"/>
</dbReference>
<feature type="binding site" evidence="3">
    <location>
        <begin position="13"/>
        <end position="15"/>
    </location>
    <ligand>
        <name>substrate</name>
    </ligand>
</feature>
<gene>
    <name evidence="6" type="ORF">GCWU0000282_000749</name>
</gene>
<dbReference type="SFLD" id="SFLDS00003">
    <property type="entry name" value="Haloacid_Dehalogenase"/>
    <property type="match status" value="1"/>
</dbReference>
<dbReference type="Gene3D" id="1.10.150.240">
    <property type="entry name" value="Putative phosphatase, domain 2"/>
    <property type="match status" value="1"/>
</dbReference>
<dbReference type="Gene3D" id="3.40.50.1000">
    <property type="entry name" value="HAD superfamily/HAD-like"/>
    <property type="match status" value="1"/>
</dbReference>
<dbReference type="NCBIfam" id="TIGR02009">
    <property type="entry name" value="PGMB-YQAB-SF"/>
    <property type="match status" value="1"/>
</dbReference>
<feature type="active site" description="Nucleophile" evidence="2">
    <location>
        <position position="13"/>
    </location>
</feature>
<dbReference type="GO" id="GO:0000287">
    <property type="term" value="F:magnesium ion binding"/>
    <property type="evidence" value="ECO:0007669"/>
    <property type="project" value="InterPro"/>
</dbReference>
<dbReference type="EMBL" id="ACIL03000006">
    <property type="protein sequence ID" value="ESL04029.1"/>
    <property type="molecule type" value="Genomic_DNA"/>
</dbReference>
<evidence type="ECO:0000313" key="6">
    <source>
        <dbReference type="EMBL" id="ESL04029.1"/>
    </source>
</evidence>
<feature type="binding site" evidence="3">
    <location>
        <position position="82"/>
    </location>
    <ligand>
        <name>substrate</name>
    </ligand>
</feature>
<dbReference type="InterPro" id="IPR023214">
    <property type="entry name" value="HAD_sf"/>
</dbReference>
<keyword evidence="7" id="KW-1185">Reference proteome</keyword>
<dbReference type="NCBIfam" id="TIGR01990">
    <property type="entry name" value="bPGM"/>
    <property type="match status" value="1"/>
</dbReference>
<dbReference type="HOGENOM" id="CLU_045011_13_3_9"/>
<dbReference type="GO" id="GO:0008801">
    <property type="term" value="F:beta-phosphoglucomutase activity"/>
    <property type="evidence" value="ECO:0007669"/>
    <property type="project" value="InterPro"/>
</dbReference>
<dbReference type="Pfam" id="PF00702">
    <property type="entry name" value="Hydrolase"/>
    <property type="match status" value="1"/>
</dbReference>
<feature type="binding site" evidence="3">
    <location>
        <position position="56"/>
    </location>
    <ligand>
        <name>substrate</name>
    </ligand>
</feature>
<comment type="caution">
    <text evidence="6">The sequence shown here is derived from an EMBL/GenBank/DDBJ whole genome shotgun (WGS) entry which is preliminary data.</text>
</comment>
<feature type="binding site" evidence="4">
    <location>
        <position position="15"/>
    </location>
    <ligand>
        <name>Mg(2+)</name>
        <dbReference type="ChEBI" id="CHEBI:18420"/>
    </ligand>
</feature>
<dbReference type="SFLD" id="SFLDG01129">
    <property type="entry name" value="C1.5:_HAD__Beta-PGM__Phosphata"/>
    <property type="match status" value="1"/>
</dbReference>